<evidence type="ECO:0000313" key="1">
    <source>
        <dbReference type="EMBL" id="EGQ26044.1"/>
    </source>
</evidence>
<dbReference type="Proteomes" id="UP000005316">
    <property type="component" value="Unassembled WGS sequence"/>
</dbReference>
<dbReference type="STRING" id="759851.SAMN04244570_3429"/>
<dbReference type="Pfam" id="PF11155">
    <property type="entry name" value="DUF2935"/>
    <property type="match status" value="2"/>
</dbReference>
<name>F9DSY0_9BACL</name>
<dbReference type="EMBL" id="AFPZ01000062">
    <property type="protein sequence ID" value="EGQ26044.1"/>
    <property type="molecule type" value="Genomic_DNA"/>
</dbReference>
<protein>
    <recommendedName>
        <fullName evidence="3">DUF2935 domain-containing protein</fullName>
    </recommendedName>
</protein>
<sequence length="288" mass="33070">MSQFKILTQSRRGVIDGGVMLSKNYQEEALFELHFWLQILGDHARFIHDSLAPGEAERIQQADTFIRLFDQLLTESKRPMDNQALQSLLQTSKTESEQIRLFKLQLVAAQLAGEIKITLTPSFINHMVNEVEEAIRLFEYLAQGELPPLVHPLHHDLLWLLDAAGHAGAIDANLDRVEKSLKEKGQKFTQEWEAFYLKAVEMAGFLRTNVTQFPALAKFHQDINLEMTIFKSFLRELEEWEMNKDILGSLTPLMADHMAREECYYLIKLSETTDIAKPSCDPSKPRTI</sequence>
<evidence type="ECO:0000313" key="2">
    <source>
        <dbReference type="Proteomes" id="UP000005316"/>
    </source>
</evidence>
<reference evidence="1 2" key="1">
    <citation type="submission" date="2011-04" db="EMBL/GenBank/DDBJ databases">
        <authorList>
            <person name="Muzny D."/>
            <person name="Qin X."/>
            <person name="Deng J."/>
            <person name="Jiang H."/>
            <person name="Liu Y."/>
            <person name="Qu J."/>
            <person name="Song X.-Z."/>
            <person name="Zhang L."/>
            <person name="Thornton R."/>
            <person name="Coyle M."/>
            <person name="Francisco L."/>
            <person name="Jackson L."/>
            <person name="Javaid M."/>
            <person name="Korchina V."/>
            <person name="Kovar C."/>
            <person name="Mata R."/>
            <person name="Mathew T."/>
            <person name="Ngo R."/>
            <person name="Nguyen L."/>
            <person name="Nguyen N."/>
            <person name="Okwuonu G."/>
            <person name="Ongeri F."/>
            <person name="Pham C."/>
            <person name="Simmons D."/>
            <person name="Wilczek-Boney K."/>
            <person name="Hale W."/>
            <person name="Jakkamsetti A."/>
            <person name="Pham P."/>
            <person name="Ruth R."/>
            <person name="San Lucas F."/>
            <person name="Warren J."/>
            <person name="Zhang J."/>
            <person name="Zhao Z."/>
            <person name="Zhou C."/>
            <person name="Zhu D."/>
            <person name="Lee S."/>
            <person name="Bess C."/>
            <person name="Blankenburg K."/>
            <person name="Forbes L."/>
            <person name="Fu Q."/>
            <person name="Gubbala S."/>
            <person name="Hirani K."/>
            <person name="Jayaseelan J.C."/>
            <person name="Lara F."/>
            <person name="Munidasa M."/>
            <person name="Palculict T."/>
            <person name="Patil S."/>
            <person name="Pu L.-L."/>
            <person name="Saada N."/>
            <person name="Tang L."/>
            <person name="Weissenberger G."/>
            <person name="Zhu Y."/>
            <person name="Hemphill L."/>
            <person name="Shang Y."/>
            <person name="Youmans B."/>
            <person name="Ayvaz T."/>
            <person name="Ross M."/>
            <person name="Santibanez J."/>
            <person name="Aqrawi P."/>
            <person name="Gross S."/>
            <person name="Joshi V."/>
            <person name="Fowler G."/>
            <person name="Nazareth L."/>
            <person name="Reid J."/>
            <person name="Worley K."/>
            <person name="Petrosino J."/>
            <person name="Highlander S."/>
            <person name="Gibbs R."/>
        </authorList>
    </citation>
    <scope>NUCLEOTIDE SEQUENCE [LARGE SCALE GENOMIC DNA]</scope>
    <source>
        <strain evidence="1 2">2681</strain>
    </source>
</reference>
<dbReference type="SUPFAM" id="SSF158430">
    <property type="entry name" value="Bacillus cereus metalloprotein-like"/>
    <property type="match status" value="2"/>
</dbReference>
<proteinExistence type="predicted"/>
<accession>F9DSY0</accession>
<dbReference type="InterPro" id="IPR021328">
    <property type="entry name" value="CotB-like"/>
</dbReference>
<organism evidence="1 2">
    <name type="scientific">Sporosarcina newyorkensis 2681</name>
    <dbReference type="NCBI Taxonomy" id="1027292"/>
    <lineage>
        <taxon>Bacteria</taxon>
        <taxon>Bacillati</taxon>
        <taxon>Bacillota</taxon>
        <taxon>Bacilli</taxon>
        <taxon>Bacillales</taxon>
        <taxon>Caryophanaceae</taxon>
        <taxon>Sporosarcina</taxon>
    </lineage>
</organism>
<dbReference type="eggNOG" id="ENOG502Z7YK">
    <property type="taxonomic scope" value="Bacteria"/>
</dbReference>
<dbReference type="HOGENOM" id="CLU_073785_1_0_9"/>
<evidence type="ECO:0008006" key="3">
    <source>
        <dbReference type="Google" id="ProtNLM"/>
    </source>
</evidence>
<dbReference type="Gene3D" id="1.20.1260.120">
    <property type="entry name" value="Protein of unknown function DUF2935"/>
    <property type="match status" value="1"/>
</dbReference>
<dbReference type="AlphaFoldDB" id="F9DSY0"/>
<gene>
    <name evidence="1" type="ORF">HMPREF9372_1911</name>
</gene>
<comment type="caution">
    <text evidence="1">The sequence shown here is derived from an EMBL/GenBank/DDBJ whole genome shotgun (WGS) entry which is preliminary data.</text>
</comment>